<keyword evidence="4" id="KW-1185">Reference proteome</keyword>
<sequence>MDIKADVRSIGKLKEFSFLVPDYQREYVWKVEDQVEQFLTDIDNEFDETSSNQQSYFIGSVILVENNGKFDVIDGQQRLTTIVIALCAFRDVFRSIERGPKQEDYFKTIQEWLYAFDMETDSAQFRLELQYEDSKGFLESLILDKTYEDEETTSIIKMRQAFERIRRHIEGHLLTGLDNLTAFVRYFLTKIELVVIKSENLSSALKIFETINQRGAGLNAMDLVKNLLFCQANESDFEKIKTKWKTITSNLQACGEGESPLRFLRYFMMARYHNGILREDEIYKWVISAAGKKVLNYEEKPLQLAAEFEKISKRYSDLVKATTLKADGGDYPAVTRIGLMNKLMSRQHLILLLALPLTATAAQIDYLAEQLESFFFFNNTLGIQAKNNEREFTSWASKFRKVSDQDALTDTVDTTIGQYLGEKVRAFKQVFLNISHWHYNPQYRQRYILGQIENTMRRIAGFPQKGLSFFDTLQIEHVLPQTPKNGIIPDEFADMDEYENALYKLGNVTLLEGPINQAVNHFNDLSNDWFQKKQSEYCKSDVMATALLNDSYSIGKNTQFNAFKEKFEYCFKAWGLAAIEKRQAIMMDLAFETWRINGKRIDGQAE</sequence>
<evidence type="ECO:0000259" key="2">
    <source>
        <dbReference type="Pfam" id="PF07510"/>
    </source>
</evidence>
<name>A0A1G7BJI4_9PROT</name>
<evidence type="ECO:0008006" key="5">
    <source>
        <dbReference type="Google" id="ProtNLM"/>
    </source>
</evidence>
<dbReference type="EMBL" id="FNAK01000005">
    <property type="protein sequence ID" value="SDE27271.1"/>
    <property type="molecule type" value="Genomic_DNA"/>
</dbReference>
<organism evidence="3 4">
    <name type="scientific">Kordiimonas lacus</name>
    <dbReference type="NCBI Taxonomy" id="637679"/>
    <lineage>
        <taxon>Bacteria</taxon>
        <taxon>Pseudomonadati</taxon>
        <taxon>Pseudomonadota</taxon>
        <taxon>Alphaproteobacteria</taxon>
        <taxon>Kordiimonadales</taxon>
        <taxon>Kordiimonadaceae</taxon>
        <taxon>Kordiimonas</taxon>
    </lineage>
</organism>
<dbReference type="STRING" id="637679.GCA_001550055_03712"/>
<evidence type="ECO:0000313" key="3">
    <source>
        <dbReference type="EMBL" id="SDE27271.1"/>
    </source>
</evidence>
<dbReference type="Pfam" id="PF07510">
    <property type="entry name" value="GmrSD_C"/>
    <property type="match status" value="1"/>
</dbReference>
<accession>A0A1G7BJI4</accession>
<evidence type="ECO:0000313" key="4">
    <source>
        <dbReference type="Proteomes" id="UP000183685"/>
    </source>
</evidence>
<dbReference type="AlphaFoldDB" id="A0A1G7BJI4"/>
<gene>
    <name evidence="3" type="ORF">SAMN04488071_2547</name>
</gene>
<dbReference type="PANTHER" id="PTHR35149">
    <property type="entry name" value="SLL5132 PROTEIN"/>
    <property type="match status" value="1"/>
</dbReference>
<dbReference type="RefSeq" id="WP_068307765.1">
    <property type="nucleotide sequence ID" value="NZ_FNAK01000005.1"/>
</dbReference>
<protein>
    <recommendedName>
        <fullName evidence="5">DUF262 domain-containing protein</fullName>
    </recommendedName>
</protein>
<dbReference type="Pfam" id="PF03235">
    <property type="entry name" value="GmrSD_N"/>
    <property type="match status" value="1"/>
</dbReference>
<dbReference type="PANTHER" id="PTHR35149:SF1">
    <property type="entry name" value="DUF5655 DOMAIN-CONTAINING PROTEIN"/>
    <property type="match status" value="1"/>
</dbReference>
<dbReference type="OrthoDB" id="9798761at2"/>
<dbReference type="Proteomes" id="UP000183685">
    <property type="component" value="Unassembled WGS sequence"/>
</dbReference>
<feature type="domain" description="GmrSD restriction endonucleases C-terminal" evidence="2">
    <location>
        <begin position="426"/>
        <end position="588"/>
    </location>
</feature>
<dbReference type="InterPro" id="IPR004919">
    <property type="entry name" value="GmrSD_N"/>
</dbReference>
<feature type="domain" description="GmrSD restriction endonucleases N-terminal" evidence="1">
    <location>
        <begin position="16"/>
        <end position="229"/>
    </location>
</feature>
<proteinExistence type="predicted"/>
<dbReference type="InterPro" id="IPR011089">
    <property type="entry name" value="GmrSD_C"/>
</dbReference>
<reference evidence="3 4" key="1">
    <citation type="submission" date="2016-10" db="EMBL/GenBank/DDBJ databases">
        <authorList>
            <person name="de Groot N.N."/>
        </authorList>
    </citation>
    <scope>NUCLEOTIDE SEQUENCE [LARGE SCALE GENOMIC DNA]</scope>
    <source>
        <strain evidence="3 4">CGMCC 1.9109</strain>
    </source>
</reference>
<evidence type="ECO:0000259" key="1">
    <source>
        <dbReference type="Pfam" id="PF03235"/>
    </source>
</evidence>